<name>A0ABQ6B8K3_9BRAD</name>
<organism evidence="2 3">
    <name type="scientific">Bradyrhizobium iriomotense</name>
    <dbReference type="NCBI Taxonomy" id="441950"/>
    <lineage>
        <taxon>Bacteria</taxon>
        <taxon>Pseudomonadati</taxon>
        <taxon>Pseudomonadota</taxon>
        <taxon>Alphaproteobacteria</taxon>
        <taxon>Hyphomicrobiales</taxon>
        <taxon>Nitrobacteraceae</taxon>
        <taxon>Bradyrhizobium</taxon>
    </lineage>
</organism>
<evidence type="ECO:0000313" key="3">
    <source>
        <dbReference type="Proteomes" id="UP001156905"/>
    </source>
</evidence>
<proteinExistence type="predicted"/>
<reference evidence="3" key="1">
    <citation type="journal article" date="2019" name="Int. J. Syst. Evol. Microbiol.">
        <title>The Global Catalogue of Microorganisms (GCM) 10K type strain sequencing project: providing services to taxonomists for standard genome sequencing and annotation.</title>
        <authorList>
            <consortium name="The Broad Institute Genomics Platform"/>
            <consortium name="The Broad Institute Genome Sequencing Center for Infectious Disease"/>
            <person name="Wu L."/>
            <person name="Ma J."/>
        </authorList>
    </citation>
    <scope>NUCLEOTIDE SEQUENCE [LARGE SCALE GENOMIC DNA]</scope>
    <source>
        <strain evidence="3">NBRC 102520</strain>
    </source>
</reference>
<sequence>MTKKSIKPRERDTIIQALSAGVVPRLGLPHIQVGRAGEIGALVRDIDRIADGGAAVRFVIGDYGAGKTFFAGVVRLIALEKRCVTMHADLSPNRRIHASSGQARALYAEAVNNMSTRNKPEGGALQSITERLVMDAVKEAEEKGAAVENVIDRKLEAVTQFAGGYDFATVLKAYWRGSEESNSALKEAAIRWLRAEYSTKTDARRDLGVRSIIDDENVYESLKCLGCLVRLAGYAGLLVMFDEMAHIYKLQNAQSRKQNYEQLLDIVNDSLQGTTSGIGFVMCGTPDFLLDTRRGVFSYEALQSRLAENSFASGGLVDFSGPVIRLQRLTPEDLLILLSNIRMVFASGDPSKFLVPDEALTAFMEYCNRKIGESYFQTPRSTVKAFVQMLAVLEQNPGARWQELLDRISIAPDAPDDVEPAEESGDGDELTSLRLNP</sequence>
<dbReference type="Proteomes" id="UP001156905">
    <property type="component" value="Unassembled WGS sequence"/>
</dbReference>
<evidence type="ECO:0000313" key="2">
    <source>
        <dbReference type="EMBL" id="GLR90358.1"/>
    </source>
</evidence>
<keyword evidence="3" id="KW-1185">Reference proteome</keyword>
<feature type="compositionally biased region" description="Acidic residues" evidence="1">
    <location>
        <begin position="414"/>
        <end position="429"/>
    </location>
</feature>
<dbReference type="Pfam" id="PF10923">
    <property type="entry name" value="BrxC_BrxD"/>
    <property type="match status" value="1"/>
</dbReference>
<protein>
    <submittedName>
        <fullName evidence="2">DUF2791 domain-containing protein</fullName>
    </submittedName>
</protein>
<gene>
    <name evidence="2" type="ORF">GCM10007857_70730</name>
</gene>
<dbReference type="InterPro" id="IPR021228">
    <property type="entry name" value="BrxD"/>
</dbReference>
<dbReference type="EMBL" id="BSOW01000033">
    <property type="protein sequence ID" value="GLR90358.1"/>
    <property type="molecule type" value="Genomic_DNA"/>
</dbReference>
<feature type="region of interest" description="Disordered" evidence="1">
    <location>
        <begin position="412"/>
        <end position="437"/>
    </location>
</feature>
<evidence type="ECO:0000256" key="1">
    <source>
        <dbReference type="SAM" id="MobiDB-lite"/>
    </source>
</evidence>
<dbReference type="RefSeq" id="WP_284273210.1">
    <property type="nucleotide sequence ID" value="NZ_BSOW01000033.1"/>
</dbReference>
<comment type="caution">
    <text evidence="2">The sequence shown here is derived from an EMBL/GenBank/DDBJ whole genome shotgun (WGS) entry which is preliminary data.</text>
</comment>
<accession>A0ABQ6B8K3</accession>